<dbReference type="SUPFAM" id="SSF82171">
    <property type="entry name" value="DPP6 N-terminal domain-like"/>
    <property type="match status" value="1"/>
</dbReference>
<organism evidence="1 2">
    <name type="scientific">Chryseolinea lacunae</name>
    <dbReference type="NCBI Taxonomy" id="2801331"/>
    <lineage>
        <taxon>Bacteria</taxon>
        <taxon>Pseudomonadati</taxon>
        <taxon>Bacteroidota</taxon>
        <taxon>Cytophagia</taxon>
        <taxon>Cytophagales</taxon>
        <taxon>Fulvivirgaceae</taxon>
        <taxon>Chryseolinea</taxon>
    </lineage>
</organism>
<dbReference type="EMBL" id="JAERRB010000002">
    <property type="protein sequence ID" value="MBL0741020.1"/>
    <property type="molecule type" value="Genomic_DNA"/>
</dbReference>
<dbReference type="Proteomes" id="UP000613030">
    <property type="component" value="Unassembled WGS sequence"/>
</dbReference>
<reference evidence="1 2" key="1">
    <citation type="submission" date="2021-01" db="EMBL/GenBank/DDBJ databases">
        <title>Chryseolinea sp. Jin1 Genome sequencing and assembly.</title>
        <authorList>
            <person name="Kim I."/>
        </authorList>
    </citation>
    <scope>NUCLEOTIDE SEQUENCE [LARGE SCALE GENOMIC DNA]</scope>
    <source>
        <strain evidence="1 2">Jin1</strain>
    </source>
</reference>
<dbReference type="RefSeq" id="WP_202008384.1">
    <property type="nucleotide sequence ID" value="NZ_JAERRB010000002.1"/>
</dbReference>
<accession>A0ABS1KNV8</accession>
<comment type="caution">
    <text evidence="1">The sequence shown here is derived from an EMBL/GenBank/DDBJ whole genome shotgun (WGS) entry which is preliminary data.</text>
</comment>
<sequence>MSTAIRAQETVFSFLKSDAAKADDYYAAKNYRQAVRLYETATANNNTDRYFLPIARSYYFLHHYHEAVTWYARALDAKTVLPADDLYRYAESLSAMKHYDAAIQYYTQYQNLTGNDALVLRKIWRLRNREFLFEDSIHYTVKRLSTNSEASDICPVGFANGFVFLSNRPRAEVVQQLDGTTPFFRLYRSDQRADTVAENVVLHYGTPGLFAGNLAAKFQSGPVSFFNNQKRMAYVTSGALSPKDKTRRTLQLFFADREGDGWKAGSPFLYNSTEYSIHATAVREDGLLLYFSSDMPGGFGGKDLYSCAFVNGQWSKPVNLGDQINTSGDESYPALVSGTLYFCSNGHAGLGGLDVFSVPLRPNGFGEVQNAGYPINTNFDDFGLWLNEGGSNGFLTSNREGSDDVFEVTVDLQTYPFLMTGILKFKEQSWSDSDDLKIFAGAKLQLIDNLKNAVVQSATADQSGMFKLTIPYFTQYRIKVIAEGGAEEVYVSLDLSKRRTADNTYEIVVVKNSFKKAN</sequence>
<evidence type="ECO:0000313" key="2">
    <source>
        <dbReference type="Proteomes" id="UP000613030"/>
    </source>
</evidence>
<evidence type="ECO:0000313" key="1">
    <source>
        <dbReference type="EMBL" id="MBL0741020.1"/>
    </source>
</evidence>
<keyword evidence="2" id="KW-1185">Reference proteome</keyword>
<gene>
    <name evidence="1" type="ORF">JI741_07300</name>
</gene>
<protein>
    <submittedName>
        <fullName evidence="1">Tetratricopeptide repeat protein</fullName>
    </submittedName>
</protein>
<dbReference type="InterPro" id="IPR011990">
    <property type="entry name" value="TPR-like_helical_dom_sf"/>
</dbReference>
<proteinExistence type="predicted"/>
<dbReference type="Gene3D" id="1.25.40.10">
    <property type="entry name" value="Tetratricopeptide repeat domain"/>
    <property type="match status" value="1"/>
</dbReference>
<dbReference type="SUPFAM" id="SSF48452">
    <property type="entry name" value="TPR-like"/>
    <property type="match status" value="1"/>
</dbReference>
<name>A0ABS1KNV8_9BACT</name>